<reference evidence="1 2" key="1">
    <citation type="submission" date="2023-07" db="EMBL/GenBank/DDBJ databases">
        <title>Functional and genomic diversity of the sorghum phyllosphere microbiome.</title>
        <authorList>
            <person name="Shade A."/>
        </authorList>
    </citation>
    <scope>NUCLEOTIDE SEQUENCE [LARGE SCALE GENOMIC DNA]</scope>
    <source>
        <strain evidence="1 2">SORGH_AS_0892</strain>
    </source>
</reference>
<comment type="caution">
    <text evidence="1">The sequence shown here is derived from an EMBL/GenBank/DDBJ whole genome shotgun (WGS) entry which is preliminary data.</text>
</comment>
<sequence length="57" mass="6165">MEDLFLMCILGENLTIGISRTGLSSILHINTAYAVCIFIFEIGISARSGENMDAGNK</sequence>
<gene>
    <name evidence="1" type="ORF">QE382_001354</name>
</gene>
<protein>
    <submittedName>
        <fullName evidence="1">Uncharacterized protein</fullName>
    </submittedName>
</protein>
<organism evidence="1 2">
    <name type="scientific">Sphingobacterium zeae</name>
    <dbReference type="NCBI Taxonomy" id="1776859"/>
    <lineage>
        <taxon>Bacteria</taxon>
        <taxon>Pseudomonadati</taxon>
        <taxon>Bacteroidota</taxon>
        <taxon>Sphingobacteriia</taxon>
        <taxon>Sphingobacteriales</taxon>
        <taxon>Sphingobacteriaceae</taxon>
        <taxon>Sphingobacterium</taxon>
    </lineage>
</organism>
<evidence type="ECO:0000313" key="2">
    <source>
        <dbReference type="Proteomes" id="UP001244640"/>
    </source>
</evidence>
<name>A0ABU0U342_9SPHI</name>
<evidence type="ECO:0000313" key="1">
    <source>
        <dbReference type="EMBL" id="MDQ1149370.1"/>
    </source>
</evidence>
<accession>A0ABU0U342</accession>
<dbReference type="Proteomes" id="UP001244640">
    <property type="component" value="Unassembled WGS sequence"/>
</dbReference>
<keyword evidence="2" id="KW-1185">Reference proteome</keyword>
<proteinExistence type="predicted"/>
<dbReference type="EMBL" id="JAUTBA010000001">
    <property type="protein sequence ID" value="MDQ1149370.1"/>
    <property type="molecule type" value="Genomic_DNA"/>
</dbReference>